<dbReference type="NCBIfam" id="NF041494">
    <property type="entry name" value="MobH"/>
    <property type="match status" value="1"/>
</dbReference>
<dbReference type="InterPro" id="IPR011119">
    <property type="entry name" value="Unchr_helicase_relaxase_TraI"/>
</dbReference>
<feature type="compositionally biased region" description="Low complexity" evidence="1">
    <location>
        <begin position="613"/>
        <end position="628"/>
    </location>
</feature>
<feature type="compositionally biased region" description="Acidic residues" evidence="1">
    <location>
        <begin position="479"/>
        <end position="494"/>
    </location>
</feature>
<protein>
    <submittedName>
        <fullName evidence="3">Conjugal transfer pilus assembly protein TraI</fullName>
    </submittedName>
</protein>
<feature type="region of interest" description="Disordered" evidence="1">
    <location>
        <begin position="606"/>
        <end position="628"/>
    </location>
</feature>
<name>A0A1N6XDU2_AQUAC</name>
<evidence type="ECO:0000313" key="4">
    <source>
        <dbReference type="Proteomes" id="UP000185841"/>
    </source>
</evidence>
<evidence type="ECO:0000256" key="1">
    <source>
        <dbReference type="SAM" id="MobiDB-lite"/>
    </source>
</evidence>
<dbReference type="Proteomes" id="UP000185841">
    <property type="component" value="Unassembled WGS sequence"/>
</dbReference>
<evidence type="ECO:0000313" key="3">
    <source>
        <dbReference type="EMBL" id="SIR00440.1"/>
    </source>
</evidence>
<evidence type="ECO:0000259" key="2">
    <source>
        <dbReference type="Pfam" id="PF07514"/>
    </source>
</evidence>
<proteinExistence type="predicted"/>
<feature type="domain" description="Uncharacterised" evidence="2">
    <location>
        <begin position="64"/>
        <end position="372"/>
    </location>
</feature>
<feature type="region of interest" description="Disordered" evidence="1">
    <location>
        <begin position="436"/>
        <end position="494"/>
    </location>
</feature>
<dbReference type="EMBL" id="FTMP01000012">
    <property type="protein sequence ID" value="SIR00440.1"/>
    <property type="molecule type" value="Genomic_DNA"/>
</dbReference>
<dbReference type="Gene3D" id="1.10.3210.40">
    <property type="match status" value="1"/>
</dbReference>
<feature type="compositionally biased region" description="Low complexity" evidence="1">
    <location>
        <begin position="451"/>
        <end position="478"/>
    </location>
</feature>
<sequence>MPVSLLKRLLGLGASSAAKNAYPHPAEELLPPHLIKDLREGTWRQLKYPPFQEGFPARKRGRDLMFLLQPELVTRIRASLGFSDEMFEMYVEPILVNFADLVHLLPASENDHHNGPGGLIKHCLEVANFALDGCLTAAFDSNDTPSRKSARGLRWRLAGMTAGLLHDAGKALTDMRVMDFKGEIRWSYTEGTIYEWSLRENITRYFIYWNTDRHENHKPESAALTTKIIPPHVEAWLSEYGRDIYTDMLKAVQGLPSKSRLTELVTNADSASVDLDKRKGPSGSETGVPVTRLVTDCMLRLKEAGTWEANKLGGRVWVAQNGVFIAWNAGAQEIVEKLVSEGVRAIPRSPDMLISILSDNGIAEPTEDGDLYWLVAPHILRKNGKGPALKCLKLSNTRILYPHGDLPAPTSVSIGREGNQVEFLVAGECGVEASPAQPIQPKVAKPKGKKSPPTAAPTTETPSVPSLAPTTVPAPATAEEADEEKDEDEDEDSEINVNEASIEDLLIALSPVPVPPAEPEAQEATEAPEVVAAVEPRQSLAQPAAEVLPTTGKISLSALLGSVEPAQPTEHREKRQMSLSEIMAPPAEPVQSVAESETFIEVGPEVPAEESVEPANAGQPAAPSQAGPASESAFVLPVQISQKLTQADIFRLESRPELARKLLACCDNKQNLRIVFSKIFIPFFEHSEFTREDIPALEASEWIWQDFAAEADDGLVRIVNKRAGFVLCDDLSLIVCKITGDFAPVEQTQRVPESELESWSAFVEEALSLSHRELLGQVEVFTLPFHQFEQAVSRCGIEPADAERALYALRDTVRVYRRRRFYIRARREEYSKK</sequence>
<dbReference type="Pfam" id="PF07514">
    <property type="entry name" value="TraI_2"/>
    <property type="match status" value="1"/>
</dbReference>
<accession>A0A1N6XDU2</accession>
<dbReference type="AlphaFoldDB" id="A0A1N6XDU2"/>
<dbReference type="RefSeq" id="WP_076429370.1">
    <property type="nucleotide sequence ID" value="NZ_FTMP01000012.1"/>
</dbReference>
<reference evidence="3 4" key="1">
    <citation type="submission" date="2017-01" db="EMBL/GenBank/DDBJ databases">
        <authorList>
            <person name="Mah S.A."/>
            <person name="Swanson W.J."/>
            <person name="Moy G.W."/>
            <person name="Vacquier V.D."/>
        </authorList>
    </citation>
    <scope>NUCLEOTIDE SEQUENCE [LARGE SCALE GENOMIC DNA]</scope>
    <source>
        <strain evidence="3 4">RU36E</strain>
    </source>
</reference>
<organism evidence="3 4">
    <name type="scientific">Aquipseudomonas alcaligenes</name>
    <name type="common">Pseudomonas alcaligenes</name>
    <dbReference type="NCBI Taxonomy" id="43263"/>
    <lineage>
        <taxon>Bacteria</taxon>
        <taxon>Pseudomonadati</taxon>
        <taxon>Pseudomonadota</taxon>
        <taxon>Gammaproteobacteria</taxon>
        <taxon>Pseudomonadales</taxon>
        <taxon>Pseudomonadaceae</taxon>
        <taxon>Aquipseudomonas</taxon>
    </lineage>
</organism>
<gene>
    <name evidence="3" type="ORF">SAMN05878282_11299</name>
</gene>